<dbReference type="Proteomes" id="UP000050525">
    <property type="component" value="Unassembled WGS sequence"/>
</dbReference>
<evidence type="ECO:0000313" key="2">
    <source>
        <dbReference type="Proteomes" id="UP000050525"/>
    </source>
</evidence>
<comment type="caution">
    <text evidence="1">The sequence shown here is derived from an EMBL/GenBank/DDBJ whole genome shotgun (WGS) entry which is preliminary data.</text>
</comment>
<name>A0A151N2B4_ALLMI</name>
<organism evidence="1 2">
    <name type="scientific">Alligator mississippiensis</name>
    <name type="common">American alligator</name>
    <dbReference type="NCBI Taxonomy" id="8496"/>
    <lineage>
        <taxon>Eukaryota</taxon>
        <taxon>Metazoa</taxon>
        <taxon>Chordata</taxon>
        <taxon>Craniata</taxon>
        <taxon>Vertebrata</taxon>
        <taxon>Euteleostomi</taxon>
        <taxon>Archelosauria</taxon>
        <taxon>Archosauria</taxon>
        <taxon>Crocodylia</taxon>
        <taxon>Alligatoridae</taxon>
        <taxon>Alligatorinae</taxon>
        <taxon>Alligator</taxon>
    </lineage>
</organism>
<dbReference type="EMBL" id="AKHW03004113">
    <property type="protein sequence ID" value="KYO30941.1"/>
    <property type="molecule type" value="Genomic_DNA"/>
</dbReference>
<evidence type="ECO:0000313" key="1">
    <source>
        <dbReference type="EMBL" id="KYO30941.1"/>
    </source>
</evidence>
<gene>
    <name evidence="1" type="ORF">Y1Q_0016340</name>
</gene>
<keyword evidence="2" id="KW-1185">Reference proteome</keyword>
<reference evidence="1 2" key="1">
    <citation type="journal article" date="2012" name="Genome Biol.">
        <title>Sequencing three crocodilian genomes to illuminate the evolution of archosaurs and amniotes.</title>
        <authorList>
            <person name="St John J.A."/>
            <person name="Braun E.L."/>
            <person name="Isberg S.R."/>
            <person name="Miles L.G."/>
            <person name="Chong A.Y."/>
            <person name="Gongora J."/>
            <person name="Dalzell P."/>
            <person name="Moran C."/>
            <person name="Bed'hom B."/>
            <person name="Abzhanov A."/>
            <person name="Burgess S.C."/>
            <person name="Cooksey A.M."/>
            <person name="Castoe T.A."/>
            <person name="Crawford N.G."/>
            <person name="Densmore L.D."/>
            <person name="Drew J.C."/>
            <person name="Edwards S.V."/>
            <person name="Faircloth B.C."/>
            <person name="Fujita M.K."/>
            <person name="Greenwold M.J."/>
            <person name="Hoffmann F.G."/>
            <person name="Howard J.M."/>
            <person name="Iguchi T."/>
            <person name="Janes D.E."/>
            <person name="Khan S.Y."/>
            <person name="Kohno S."/>
            <person name="de Koning A.J."/>
            <person name="Lance S.L."/>
            <person name="McCarthy F.M."/>
            <person name="McCormack J.E."/>
            <person name="Merchant M.E."/>
            <person name="Peterson D.G."/>
            <person name="Pollock D.D."/>
            <person name="Pourmand N."/>
            <person name="Raney B.J."/>
            <person name="Roessler K.A."/>
            <person name="Sanford J.R."/>
            <person name="Sawyer R.H."/>
            <person name="Schmidt C.J."/>
            <person name="Triplett E.W."/>
            <person name="Tuberville T.D."/>
            <person name="Venegas-Anaya M."/>
            <person name="Howard J.T."/>
            <person name="Jarvis E.D."/>
            <person name="Guillette L.J.Jr."/>
            <person name="Glenn T.C."/>
            <person name="Green R.E."/>
            <person name="Ray D.A."/>
        </authorList>
    </citation>
    <scope>NUCLEOTIDE SEQUENCE [LARGE SCALE GENOMIC DNA]</scope>
    <source>
        <strain evidence="1">KSC_2009_1</strain>
    </source>
</reference>
<protein>
    <submittedName>
        <fullName evidence="1">Uncharacterized protein</fullName>
    </submittedName>
</protein>
<sequence>MLHTHVRCTHTIDTPLGLSRPFSCQLLWSKLRRNAEKAQTSEQPCYRISLCRFAAFWKTSSRAGYRTDLSWFAVTRRKAAAAFGAVR</sequence>
<accession>A0A151N2B4</accession>
<proteinExistence type="predicted"/>
<dbReference type="AlphaFoldDB" id="A0A151N2B4"/>